<keyword evidence="8" id="KW-0472">Membrane</keyword>
<feature type="domain" description="Complex 1 LYR protein" evidence="9">
    <location>
        <begin position="25"/>
        <end position="86"/>
    </location>
</feature>
<evidence type="ECO:0000259" key="9">
    <source>
        <dbReference type="Pfam" id="PF05347"/>
    </source>
</evidence>
<dbReference type="AlphaFoldDB" id="A0A077WV88"/>
<protein>
    <recommendedName>
        <fullName evidence="9">Complex 1 LYR protein domain-containing protein</fullName>
    </recommendedName>
</protein>
<evidence type="ECO:0000256" key="3">
    <source>
        <dbReference type="ARBA" id="ARBA00022448"/>
    </source>
</evidence>
<evidence type="ECO:0000256" key="7">
    <source>
        <dbReference type="ARBA" id="ARBA00023128"/>
    </source>
</evidence>
<evidence type="ECO:0000256" key="5">
    <source>
        <dbReference type="ARBA" id="ARBA00022792"/>
    </source>
</evidence>
<dbReference type="GO" id="GO:0005743">
    <property type="term" value="C:mitochondrial inner membrane"/>
    <property type="evidence" value="ECO:0007669"/>
    <property type="project" value="UniProtKB-SubCell"/>
</dbReference>
<keyword evidence="3" id="KW-0813">Transport</keyword>
<keyword evidence="4" id="KW-0679">Respiratory chain</keyword>
<dbReference type="PANTHER" id="PTHR12964:SF0">
    <property type="entry name" value="NADH DEHYDROGENASE [UBIQUINONE] 1 ALPHA SUBCOMPLEX SUBUNIT 6"/>
    <property type="match status" value="1"/>
</dbReference>
<comment type="similarity">
    <text evidence="2">Belongs to the complex I LYR family.</text>
</comment>
<dbReference type="CDD" id="cd20266">
    <property type="entry name" value="Complex1_LYR_NDUFA6_LYRM6"/>
    <property type="match status" value="1"/>
</dbReference>
<organism evidence="10">
    <name type="scientific">Lichtheimia ramosa</name>
    <dbReference type="NCBI Taxonomy" id="688394"/>
    <lineage>
        <taxon>Eukaryota</taxon>
        <taxon>Fungi</taxon>
        <taxon>Fungi incertae sedis</taxon>
        <taxon>Mucoromycota</taxon>
        <taxon>Mucoromycotina</taxon>
        <taxon>Mucoromycetes</taxon>
        <taxon>Mucorales</taxon>
        <taxon>Lichtheimiaceae</taxon>
        <taxon>Lichtheimia</taxon>
    </lineage>
</organism>
<dbReference type="InterPro" id="IPR045299">
    <property type="entry name" value="Complex1_LYR_NDUFA6_LYRM6"/>
</dbReference>
<evidence type="ECO:0000256" key="8">
    <source>
        <dbReference type="ARBA" id="ARBA00023136"/>
    </source>
</evidence>
<evidence type="ECO:0000256" key="1">
    <source>
        <dbReference type="ARBA" id="ARBA00004443"/>
    </source>
</evidence>
<evidence type="ECO:0000313" key="10">
    <source>
        <dbReference type="EMBL" id="CDS10943.1"/>
    </source>
</evidence>
<dbReference type="Pfam" id="PF05347">
    <property type="entry name" value="Complex1_LYR"/>
    <property type="match status" value="1"/>
</dbReference>
<keyword evidence="6" id="KW-0249">Electron transport</keyword>
<proteinExistence type="inferred from homology"/>
<evidence type="ECO:0000256" key="2">
    <source>
        <dbReference type="ARBA" id="ARBA00009508"/>
    </source>
</evidence>
<dbReference type="PANTHER" id="PTHR12964">
    <property type="entry name" value="NADH-UBIQUINONE OXIDOREDUCTASE B14 SUBUNIT"/>
    <property type="match status" value="1"/>
</dbReference>
<dbReference type="GO" id="GO:0006979">
    <property type="term" value="P:response to oxidative stress"/>
    <property type="evidence" value="ECO:0007669"/>
    <property type="project" value="TreeGrafter"/>
</dbReference>
<keyword evidence="7" id="KW-0496">Mitochondrion</keyword>
<keyword evidence="5" id="KW-0999">Mitochondrion inner membrane</keyword>
<gene>
    <name evidence="10" type="ORF">LRAMOSA03208</name>
</gene>
<comment type="subcellular location">
    <subcellularLocation>
        <location evidence="1">Mitochondrion inner membrane</location>
        <topology evidence="1">Peripheral membrane protein</topology>
        <orientation evidence="1">Matrix side</orientation>
    </subcellularLocation>
</comment>
<accession>A0A077WV88</accession>
<dbReference type="PIRSF" id="PIRSF006643">
    <property type="entry name" value="NDUA6"/>
    <property type="match status" value="1"/>
</dbReference>
<name>A0A077WV88_9FUNG</name>
<sequence length="124" mass="14355">MSAVFGVSELARTTVSSTSAAEATKRALALYRSFQKSVPEIQKLYELDLPESALRAKIREEFEKYRHVTDLQVRDVLLAKGQMEYQETMNLWKQQTHVYRYFAEEEAAPKPVTFLDKFFDGRSP</sequence>
<dbReference type="InterPro" id="IPR008011">
    <property type="entry name" value="Complex1_LYR_dom"/>
</dbReference>
<reference evidence="10" key="1">
    <citation type="journal article" date="2014" name="Genome Announc.">
        <title>De novo whole-genome sequence and genome annotation of Lichtheimia ramosa.</title>
        <authorList>
            <person name="Linde J."/>
            <person name="Schwartze V."/>
            <person name="Binder U."/>
            <person name="Lass-Florl C."/>
            <person name="Voigt K."/>
            <person name="Horn F."/>
        </authorList>
    </citation>
    <scope>NUCLEOTIDE SEQUENCE</scope>
    <source>
        <strain evidence="10">JMRC FSU:6197</strain>
    </source>
</reference>
<evidence type="ECO:0000256" key="4">
    <source>
        <dbReference type="ARBA" id="ARBA00022660"/>
    </source>
</evidence>
<dbReference type="GO" id="GO:0045271">
    <property type="term" value="C:respiratory chain complex I"/>
    <property type="evidence" value="ECO:0007669"/>
    <property type="project" value="InterPro"/>
</dbReference>
<evidence type="ECO:0000256" key="6">
    <source>
        <dbReference type="ARBA" id="ARBA00022982"/>
    </source>
</evidence>
<dbReference type="EMBL" id="LK023346">
    <property type="protein sequence ID" value="CDS10943.1"/>
    <property type="molecule type" value="Genomic_DNA"/>
</dbReference>
<dbReference type="OrthoDB" id="14535at2759"/>
<dbReference type="InterPro" id="IPR016488">
    <property type="entry name" value="NADH_Ub_cplx-1_asu_su-6"/>
</dbReference>